<dbReference type="Proteomes" id="UP000185109">
    <property type="component" value="Chromosome"/>
</dbReference>
<dbReference type="RefSeq" id="WP_074061607.1">
    <property type="nucleotide sequence ID" value="NZ_CP017241.1"/>
</dbReference>
<dbReference type="AlphaFoldDB" id="A0A1L5P519"/>
<keyword evidence="1" id="KW-0472">Membrane</keyword>
<sequence>MAARRKRRSRRGGSSVGPIIGIIALAIAIAGAVGGYSMLWYKAKAAPTLDADLCPESGATSATAVLLDVTDPISEITKLDLKREFQRIVSDVEQHGLIEVYLLTDVEGKPERTFHGCNPGDGESADPWTSNPKKIQQRWDKAFNQPLKRIEDQMGDGTSSKQSPIMAGIQRIVIESFTDAKLDGKPKRLIIASDMIEFTPAFSMYKSGADIKAFERSVARNKFRTPLDGVDVKLLFFQRESSAALRNLPEFWATWIGSNHGNFSGIERLTGTM</sequence>
<dbReference type="EMBL" id="CP017241">
    <property type="protein sequence ID" value="APO75220.1"/>
    <property type="molecule type" value="Genomic_DNA"/>
</dbReference>
<proteinExistence type="predicted"/>
<reference evidence="2 3" key="1">
    <citation type="submission" date="2016-09" db="EMBL/GenBank/DDBJ databases">
        <title>The complete genome sequences of Rhizobium gallicum, symbiovars gallicum and phaseoli, symbionts associated to common bean (Phaseolus vulgaris).</title>
        <authorList>
            <person name="Bustos P."/>
            <person name="Santamaria R.I."/>
            <person name="Perez-Carrascal O.M."/>
            <person name="Juarez S."/>
            <person name="Lozano L."/>
            <person name="Martinez-Flores I."/>
            <person name="Martinez-Romero E."/>
            <person name="Cevallos M."/>
            <person name="Romero D."/>
            <person name="Davila G."/>
            <person name="Gonzalez V."/>
        </authorList>
    </citation>
    <scope>NUCLEOTIDE SEQUENCE [LARGE SCALE GENOMIC DNA]</scope>
    <source>
        <strain evidence="2 3">8C-3</strain>
    </source>
</reference>
<organism evidence="2 3">
    <name type="scientific">Rhizobium etli 8C-3</name>
    <dbReference type="NCBI Taxonomy" id="538025"/>
    <lineage>
        <taxon>Bacteria</taxon>
        <taxon>Pseudomonadati</taxon>
        <taxon>Pseudomonadota</taxon>
        <taxon>Alphaproteobacteria</taxon>
        <taxon>Hyphomicrobiales</taxon>
        <taxon>Rhizobiaceae</taxon>
        <taxon>Rhizobium/Agrobacterium group</taxon>
        <taxon>Rhizobium</taxon>
    </lineage>
</organism>
<evidence type="ECO:0000256" key="1">
    <source>
        <dbReference type="SAM" id="Phobius"/>
    </source>
</evidence>
<evidence type="ECO:0000313" key="2">
    <source>
        <dbReference type="EMBL" id="APO75220.1"/>
    </source>
</evidence>
<keyword evidence="1" id="KW-0812">Transmembrane</keyword>
<accession>A0A1L5P519</accession>
<gene>
    <name evidence="2" type="ORF">AM571_CH02411</name>
</gene>
<name>A0A1L5P519_RHIET</name>
<protein>
    <submittedName>
        <fullName evidence="2">Uncharacterized protein</fullName>
    </submittedName>
</protein>
<feature type="transmembrane region" description="Helical" evidence="1">
    <location>
        <begin position="20"/>
        <end position="41"/>
    </location>
</feature>
<evidence type="ECO:0000313" key="3">
    <source>
        <dbReference type="Proteomes" id="UP000185109"/>
    </source>
</evidence>
<keyword evidence="1" id="KW-1133">Transmembrane helix</keyword>